<accession>A0A8S5S488</accession>
<dbReference type="EMBL" id="BK032514">
    <property type="protein sequence ID" value="DAF45511.1"/>
    <property type="molecule type" value="Genomic_DNA"/>
</dbReference>
<protein>
    <submittedName>
        <fullName evidence="2">HasR protein, Hemophore HasA membrane protein, beta-barrel, hemophore</fullName>
    </submittedName>
</protein>
<feature type="region of interest" description="Disordered" evidence="1">
    <location>
        <begin position="1"/>
        <end position="20"/>
    </location>
</feature>
<evidence type="ECO:0000256" key="1">
    <source>
        <dbReference type="SAM" id="MobiDB-lite"/>
    </source>
</evidence>
<dbReference type="SUPFAM" id="SSF56935">
    <property type="entry name" value="Porins"/>
    <property type="match status" value="1"/>
</dbReference>
<name>A0A8S5S488_9CAUD</name>
<reference evidence="2" key="1">
    <citation type="journal article" date="2021" name="Proc. Natl. Acad. Sci. U.S.A.">
        <title>A Catalog of Tens of Thousands of Viruses from Human Metagenomes Reveals Hidden Associations with Chronic Diseases.</title>
        <authorList>
            <person name="Tisza M.J."/>
            <person name="Buck C.B."/>
        </authorList>
    </citation>
    <scope>NUCLEOTIDE SEQUENCE</scope>
    <source>
        <strain evidence="2">CtBLh2</strain>
    </source>
</reference>
<evidence type="ECO:0000313" key="2">
    <source>
        <dbReference type="EMBL" id="DAF45511.1"/>
    </source>
</evidence>
<organism evidence="2">
    <name type="scientific">Siphoviridae sp. ctBLh2</name>
    <dbReference type="NCBI Taxonomy" id="2827803"/>
    <lineage>
        <taxon>Viruses</taxon>
        <taxon>Duplodnaviria</taxon>
        <taxon>Heunggongvirae</taxon>
        <taxon>Uroviricota</taxon>
        <taxon>Caudoviricetes</taxon>
    </lineage>
</organism>
<sequence length="893" mass="100418">MLPGAPRARTPHGGGPQYFGSRSNRALVVVEDGKTGDPLIGATVRIASRGDTLQGTTAKRDYYREVVAAYACDRIFRDSVDLEVTYVGYRNFHKRYALDEFRYTVPVRMEVDPQAIAQVVVVGKRVAMVFRGDTTVYDAGAFKTLADDRFGELVRQLPGVEIRNEKIYANGKEVKRVLIDGRDLFGEATQHVLTDLEASDVKHVRIYEETSPEARRTNDIAAEKEKVMNIETKSKRAVLRGGSLEATLGASLEEDYSGRHEIRHTESASLYRNSERGNLRLDLHNSKDDGQKENAAFTPRVTPQQRTHASLEHTLRRGDSTSVMSAVDFTRERSSSLGSSLSDYFPTDEYTLRSDESRSTSRSGSLGVGIRNMTVIRRRQNSFFASANARFSDFDSRSGSRTLRRIDEEQTLTDMHTDNDRRNIDAALNAGYDFRLSPRSSMNLSAGVNYSSGDSDGRQTDTLASTPGLRLRLHNDGEGTRCNINASAAYRYRLGEHGQIHLSYHFAREHNRSLQRARDYLNDPQGVVDTVNSYDYTTDTRRHTVRSGGGYYDDRFRLFGSVEFSASEIVRSERFPEQHRFPRHFLQFNPTLDLSVGSPRRNFSLHIGSYSQTIPVEALRQTLDATNPLSLRTGNDRLRQPNDLSGSASLSLNNAEKALNCSVTLYGSYTFNYITSRTRLFLEETYLPEYDYTAQPGAQLSSQVNVGGCYRVGGSFFYSQQIAPIRSTLRGSLSYNFGQTPYYLDERLYRSGNHSLSVTAGFNSGFSEKIRLDVSTSTVMSSYTTQEATTRDLREQLIGHIDLRLGRYFGQIGVRYEFYCNSRSHELTTHNVLLNLAAGRKFGKKNRLSLSVGAVDLINRPDATATLFNTYCILTSTTSYLGRYAYLELGYTF</sequence>
<proteinExistence type="predicted"/>